<evidence type="ECO:0000259" key="3">
    <source>
        <dbReference type="PROSITE" id="PS50090"/>
    </source>
</evidence>
<dbReference type="InterPro" id="IPR009057">
    <property type="entry name" value="Homeodomain-like_sf"/>
</dbReference>
<accession>A0A0K9NU01</accession>
<dbReference type="PANTHER" id="PTHR45614:SF285">
    <property type="entry name" value="TRANSCRIPTION FACTOR MYB98"/>
    <property type="match status" value="1"/>
</dbReference>
<organism evidence="5 6">
    <name type="scientific">Zostera marina</name>
    <name type="common">Eelgrass</name>
    <dbReference type="NCBI Taxonomy" id="29655"/>
    <lineage>
        <taxon>Eukaryota</taxon>
        <taxon>Viridiplantae</taxon>
        <taxon>Streptophyta</taxon>
        <taxon>Embryophyta</taxon>
        <taxon>Tracheophyta</taxon>
        <taxon>Spermatophyta</taxon>
        <taxon>Magnoliopsida</taxon>
        <taxon>Liliopsida</taxon>
        <taxon>Zosteraceae</taxon>
        <taxon>Zostera</taxon>
    </lineage>
</organism>
<dbReference type="SUPFAM" id="SSF46689">
    <property type="entry name" value="Homeodomain-like"/>
    <property type="match status" value="1"/>
</dbReference>
<dbReference type="InterPro" id="IPR001005">
    <property type="entry name" value="SANT/Myb"/>
</dbReference>
<dbReference type="OrthoDB" id="2143914at2759"/>
<feature type="domain" description="HTH myb-type" evidence="4">
    <location>
        <begin position="178"/>
        <end position="228"/>
    </location>
</feature>
<dbReference type="GO" id="GO:0000981">
    <property type="term" value="F:DNA-binding transcription factor activity, RNA polymerase II-specific"/>
    <property type="evidence" value="ECO:0000318"/>
    <property type="project" value="GO_Central"/>
</dbReference>
<dbReference type="Gene3D" id="1.10.10.60">
    <property type="entry name" value="Homeodomain-like"/>
    <property type="match status" value="2"/>
</dbReference>
<dbReference type="GO" id="GO:0000978">
    <property type="term" value="F:RNA polymerase II cis-regulatory region sequence-specific DNA binding"/>
    <property type="evidence" value="ECO:0000318"/>
    <property type="project" value="GO_Central"/>
</dbReference>
<dbReference type="GO" id="GO:0006355">
    <property type="term" value="P:regulation of DNA-templated transcription"/>
    <property type="evidence" value="ECO:0000318"/>
    <property type="project" value="GO_Central"/>
</dbReference>
<dbReference type="InterPro" id="IPR017930">
    <property type="entry name" value="Myb_dom"/>
</dbReference>
<feature type="domain" description="HTH myb-type" evidence="4">
    <location>
        <begin position="122"/>
        <end position="177"/>
    </location>
</feature>
<feature type="domain" description="Myb-like" evidence="3">
    <location>
        <begin position="174"/>
        <end position="224"/>
    </location>
</feature>
<sequence>MEHATSSDPVPVLLDDGSSRHVDTSILVANEEYIASIYPIGSSTADTSTCEVNGYTGMANLQQPPISMVDDAMAPDDPGWISPEINPSDANVCEFSESTLLQEILHMNKRCMRIINSVRNQKLEIIRGQWTTEEDEKLMQAVRENGLKKWPTIARALKGRSGKQCRERWYNHLQPNIKKDGWTEEEDRVLIRAHKMMGNCWSEIVKCLPGRTENSVKNHWNTTKRRQLSRRPYRNTRNSYNSQLLLNYIRSLNLSDDQDLNLNSSFLNTRAVDNDPKESAEVEVEAQRPTSVEDIEFDYSLLPDFADVYSIEDVLGNDFLNDDFLLDGLEWDQLGTDGTNNNLNLVNAATQPNPESYADIDAAAATQPNPESYADIDAAVTQPNPESYADIDAAATQPTPESYAEINAAAVYSVQSAHIDMNINHPIPPLTDEEDIDLMEMNSASTA</sequence>
<dbReference type="GO" id="GO:0005634">
    <property type="term" value="C:nucleus"/>
    <property type="evidence" value="ECO:0000318"/>
    <property type="project" value="GO_Central"/>
</dbReference>
<keyword evidence="1" id="KW-0677">Repeat</keyword>
<dbReference type="PANTHER" id="PTHR45614">
    <property type="entry name" value="MYB PROTEIN-RELATED"/>
    <property type="match status" value="1"/>
</dbReference>
<dbReference type="AlphaFoldDB" id="A0A0K9NU01"/>
<keyword evidence="6" id="KW-1185">Reference proteome</keyword>
<name>A0A0K9NU01_ZOSMR</name>
<proteinExistence type="predicted"/>
<evidence type="ECO:0000259" key="4">
    <source>
        <dbReference type="PROSITE" id="PS51294"/>
    </source>
</evidence>
<evidence type="ECO:0000313" key="5">
    <source>
        <dbReference type="EMBL" id="KMZ59435.1"/>
    </source>
</evidence>
<dbReference type="Pfam" id="PF13921">
    <property type="entry name" value="Myb_DNA-bind_6"/>
    <property type="match status" value="1"/>
</dbReference>
<dbReference type="FunFam" id="1.10.10.60:FF:000010">
    <property type="entry name" value="Transcriptional activator Myb isoform A"/>
    <property type="match status" value="1"/>
</dbReference>
<evidence type="ECO:0000256" key="2">
    <source>
        <dbReference type="ARBA" id="ARBA00023125"/>
    </source>
</evidence>
<dbReference type="EMBL" id="LFYR01001785">
    <property type="protein sequence ID" value="KMZ59435.1"/>
    <property type="molecule type" value="Genomic_DNA"/>
</dbReference>
<comment type="caution">
    <text evidence="5">The sequence shown here is derived from an EMBL/GenBank/DDBJ whole genome shotgun (WGS) entry which is preliminary data.</text>
</comment>
<evidence type="ECO:0000313" key="6">
    <source>
        <dbReference type="Proteomes" id="UP000036987"/>
    </source>
</evidence>
<feature type="domain" description="Myb-like" evidence="3">
    <location>
        <begin position="122"/>
        <end position="173"/>
    </location>
</feature>
<dbReference type="SMART" id="SM00717">
    <property type="entry name" value="SANT"/>
    <property type="match status" value="2"/>
</dbReference>
<keyword evidence="2" id="KW-0238">DNA-binding</keyword>
<dbReference type="InterPro" id="IPR050560">
    <property type="entry name" value="MYB_TF"/>
</dbReference>
<dbReference type="CDD" id="cd00167">
    <property type="entry name" value="SANT"/>
    <property type="match status" value="2"/>
</dbReference>
<dbReference type="PROSITE" id="PS51294">
    <property type="entry name" value="HTH_MYB"/>
    <property type="match status" value="2"/>
</dbReference>
<dbReference type="PROSITE" id="PS50090">
    <property type="entry name" value="MYB_LIKE"/>
    <property type="match status" value="2"/>
</dbReference>
<evidence type="ECO:0000256" key="1">
    <source>
        <dbReference type="ARBA" id="ARBA00022737"/>
    </source>
</evidence>
<reference evidence="6" key="1">
    <citation type="journal article" date="2016" name="Nature">
        <title>The genome of the seagrass Zostera marina reveals angiosperm adaptation to the sea.</title>
        <authorList>
            <person name="Olsen J.L."/>
            <person name="Rouze P."/>
            <person name="Verhelst B."/>
            <person name="Lin Y.-C."/>
            <person name="Bayer T."/>
            <person name="Collen J."/>
            <person name="Dattolo E."/>
            <person name="De Paoli E."/>
            <person name="Dittami S."/>
            <person name="Maumus F."/>
            <person name="Michel G."/>
            <person name="Kersting A."/>
            <person name="Lauritano C."/>
            <person name="Lohaus R."/>
            <person name="Toepel M."/>
            <person name="Tonon T."/>
            <person name="Vanneste K."/>
            <person name="Amirebrahimi M."/>
            <person name="Brakel J."/>
            <person name="Bostroem C."/>
            <person name="Chovatia M."/>
            <person name="Grimwood J."/>
            <person name="Jenkins J.W."/>
            <person name="Jueterbock A."/>
            <person name="Mraz A."/>
            <person name="Stam W.T."/>
            <person name="Tice H."/>
            <person name="Bornberg-Bauer E."/>
            <person name="Green P.J."/>
            <person name="Pearson G.A."/>
            <person name="Procaccini G."/>
            <person name="Duarte C.M."/>
            <person name="Schmutz J."/>
            <person name="Reusch T.B.H."/>
            <person name="Van de Peer Y."/>
        </authorList>
    </citation>
    <scope>NUCLEOTIDE SEQUENCE [LARGE SCALE GENOMIC DNA]</scope>
    <source>
        <strain evidence="6">cv. Finnish</strain>
    </source>
</reference>
<dbReference type="Proteomes" id="UP000036987">
    <property type="component" value="Unassembled WGS sequence"/>
</dbReference>
<gene>
    <name evidence="5" type="ORF">ZOSMA_68G00220</name>
</gene>
<protein>
    <submittedName>
        <fullName evidence="5">Uncharacterized protein</fullName>
    </submittedName>
</protein>